<reference evidence="1" key="1">
    <citation type="submission" date="2022-01" db="EMBL/GenBank/DDBJ databases">
        <title>Collection of gut derived symbiotic bacterial strains cultured from healthy donors.</title>
        <authorList>
            <person name="Lin H."/>
            <person name="Kohout C."/>
            <person name="Waligurski E."/>
            <person name="Pamer E.G."/>
        </authorList>
    </citation>
    <scope>NUCLEOTIDE SEQUENCE</scope>
    <source>
        <strain evidence="1">DFI.1.149</strain>
    </source>
</reference>
<dbReference type="AlphaFoldDB" id="A0AAW5C5S4"/>
<gene>
    <name evidence="1" type="ORF">L0P03_05645</name>
</gene>
<protein>
    <submittedName>
        <fullName evidence="1">Uncharacterized protein</fullName>
    </submittedName>
</protein>
<dbReference type="Proteomes" id="UP001199750">
    <property type="component" value="Unassembled WGS sequence"/>
</dbReference>
<proteinExistence type="predicted"/>
<organism evidence="1 2">
    <name type="scientific">Odoribacter splanchnicus</name>
    <dbReference type="NCBI Taxonomy" id="28118"/>
    <lineage>
        <taxon>Bacteria</taxon>
        <taxon>Pseudomonadati</taxon>
        <taxon>Bacteroidota</taxon>
        <taxon>Bacteroidia</taxon>
        <taxon>Bacteroidales</taxon>
        <taxon>Odoribacteraceae</taxon>
        <taxon>Odoribacter</taxon>
    </lineage>
</organism>
<dbReference type="EMBL" id="JAKNDN010000008">
    <property type="protein sequence ID" value="MCG4959345.1"/>
    <property type="molecule type" value="Genomic_DNA"/>
</dbReference>
<sequence length="97" mass="11499">MWQVVSPTVTLVYNIFYFPSIRPVCDLRDDFFCIQRWQEQSGKAEEEKYAHQRRGRFLRFTRGRMLALTRLGLAITFAEKFNPRQVARQQKAINGSI</sequence>
<accession>A0AAW5C5S4</accession>
<comment type="caution">
    <text evidence="1">The sequence shown here is derived from an EMBL/GenBank/DDBJ whole genome shotgun (WGS) entry which is preliminary data.</text>
</comment>
<evidence type="ECO:0000313" key="1">
    <source>
        <dbReference type="EMBL" id="MCG4959345.1"/>
    </source>
</evidence>
<evidence type="ECO:0000313" key="2">
    <source>
        <dbReference type="Proteomes" id="UP001199750"/>
    </source>
</evidence>
<dbReference type="RefSeq" id="WP_032584839.1">
    <property type="nucleotide sequence ID" value="NZ_JAHOOV010000016.1"/>
</dbReference>
<name>A0AAW5C5S4_9BACT</name>